<dbReference type="KEGG" id="pka:PQ456_07050"/>
<evidence type="ECO:0000256" key="1">
    <source>
        <dbReference type="SAM" id="MobiDB-lite"/>
    </source>
</evidence>
<accession>A0AAX3M4R1</accession>
<keyword evidence="4" id="KW-1185">Reference proteome</keyword>
<proteinExistence type="predicted"/>
<keyword evidence="2" id="KW-1133">Transmembrane helix</keyword>
<reference evidence="3 4" key="1">
    <citation type="submission" date="2023-02" db="EMBL/GenBank/DDBJ databases">
        <title>Genome sequence of Paenibacillus kyungheensis KACC 18744.</title>
        <authorList>
            <person name="Kim S."/>
            <person name="Heo J."/>
            <person name="Kwon S.-W."/>
        </authorList>
    </citation>
    <scope>NUCLEOTIDE SEQUENCE [LARGE SCALE GENOMIC DNA]</scope>
    <source>
        <strain evidence="3 4">KACC 18744</strain>
    </source>
</reference>
<organism evidence="3 4">
    <name type="scientific">Paenibacillus kyungheensis</name>
    <dbReference type="NCBI Taxonomy" id="1452732"/>
    <lineage>
        <taxon>Bacteria</taxon>
        <taxon>Bacillati</taxon>
        <taxon>Bacillota</taxon>
        <taxon>Bacilli</taxon>
        <taxon>Bacillales</taxon>
        <taxon>Paenibacillaceae</taxon>
        <taxon>Paenibacillus</taxon>
    </lineage>
</organism>
<keyword evidence="2" id="KW-0812">Transmembrane</keyword>
<name>A0AAX3M4R1_9BACL</name>
<dbReference type="Proteomes" id="UP001220509">
    <property type="component" value="Chromosome"/>
</dbReference>
<sequence>MNEMFTNLGDRPLDENTQRAAQFKHKERESREHKGYSFLYEATNLLIGVGILAAVVGIGVWLS</sequence>
<protein>
    <submittedName>
        <fullName evidence="3">Uncharacterized protein</fullName>
    </submittedName>
</protein>
<dbReference type="RefSeq" id="WP_273615491.1">
    <property type="nucleotide sequence ID" value="NZ_CP117416.1"/>
</dbReference>
<dbReference type="AlphaFoldDB" id="A0AAX3M4R1"/>
<evidence type="ECO:0000313" key="4">
    <source>
        <dbReference type="Proteomes" id="UP001220509"/>
    </source>
</evidence>
<gene>
    <name evidence="3" type="ORF">PQ456_07050</name>
</gene>
<evidence type="ECO:0000313" key="3">
    <source>
        <dbReference type="EMBL" id="WCT57260.1"/>
    </source>
</evidence>
<evidence type="ECO:0000256" key="2">
    <source>
        <dbReference type="SAM" id="Phobius"/>
    </source>
</evidence>
<feature type="region of interest" description="Disordered" evidence="1">
    <location>
        <begin position="1"/>
        <end position="28"/>
    </location>
</feature>
<dbReference type="EMBL" id="CP117416">
    <property type="protein sequence ID" value="WCT57260.1"/>
    <property type="molecule type" value="Genomic_DNA"/>
</dbReference>
<keyword evidence="2" id="KW-0472">Membrane</keyword>
<feature type="transmembrane region" description="Helical" evidence="2">
    <location>
        <begin position="38"/>
        <end position="62"/>
    </location>
</feature>